<comment type="catalytic activity">
    <reaction evidence="1">
        <text>[protein]-peptidylproline (omega=180) = [protein]-peptidylproline (omega=0)</text>
        <dbReference type="Rhea" id="RHEA:16237"/>
        <dbReference type="Rhea" id="RHEA-COMP:10747"/>
        <dbReference type="Rhea" id="RHEA-COMP:10748"/>
        <dbReference type="ChEBI" id="CHEBI:83833"/>
        <dbReference type="ChEBI" id="CHEBI:83834"/>
        <dbReference type="EC" id="5.2.1.8"/>
    </reaction>
</comment>
<dbReference type="RefSeq" id="WP_318649606.1">
    <property type="nucleotide sequence ID" value="NZ_CP137852.1"/>
</dbReference>
<evidence type="ECO:0000313" key="12">
    <source>
        <dbReference type="EMBL" id="WPB85632.1"/>
    </source>
</evidence>
<keyword evidence="13" id="KW-1185">Reference proteome</keyword>
<keyword evidence="5 8" id="KW-0697">Rotamase</keyword>
<reference evidence="12 13" key="1">
    <citation type="submission" date="2023-11" db="EMBL/GenBank/DDBJ databases">
        <title>Arctic aerobic anoxygenic photoheterotroph Sediminicoccus rosea KRV36 adapts its photosynthesis to long days of polar summer.</title>
        <authorList>
            <person name="Tomasch J."/>
            <person name="Kopejtka K."/>
            <person name="Bily T."/>
            <person name="Gardiner A.T."/>
            <person name="Gardian Z."/>
            <person name="Shivaramu S."/>
            <person name="Koblizek M."/>
            <person name="Engelhardt F."/>
            <person name="Kaftan D."/>
        </authorList>
    </citation>
    <scope>NUCLEOTIDE SEQUENCE [LARGE SCALE GENOMIC DNA]</scope>
    <source>
        <strain evidence="12 13">R-30</strain>
    </source>
</reference>
<evidence type="ECO:0000256" key="10">
    <source>
        <dbReference type="SAM" id="SignalP"/>
    </source>
</evidence>
<dbReference type="InterPro" id="IPR027304">
    <property type="entry name" value="Trigger_fact/SurA_dom_sf"/>
</dbReference>
<evidence type="ECO:0000256" key="3">
    <source>
        <dbReference type="ARBA" id="ARBA00013194"/>
    </source>
</evidence>
<dbReference type="Pfam" id="PF13616">
    <property type="entry name" value="Rotamase_3"/>
    <property type="match status" value="1"/>
</dbReference>
<evidence type="ECO:0000256" key="6">
    <source>
        <dbReference type="ARBA" id="ARBA00030642"/>
    </source>
</evidence>
<name>A0ABZ0PJR1_9PROT</name>
<feature type="signal peptide" evidence="10">
    <location>
        <begin position="1"/>
        <end position="19"/>
    </location>
</feature>
<evidence type="ECO:0000313" key="13">
    <source>
        <dbReference type="Proteomes" id="UP001305521"/>
    </source>
</evidence>
<dbReference type="InterPro" id="IPR046357">
    <property type="entry name" value="PPIase_dom_sf"/>
</dbReference>
<feature type="region of interest" description="Disordered" evidence="9">
    <location>
        <begin position="21"/>
        <end position="48"/>
    </location>
</feature>
<proteinExistence type="inferred from homology"/>
<dbReference type="EC" id="5.2.1.8" evidence="3"/>
<evidence type="ECO:0000256" key="5">
    <source>
        <dbReference type="ARBA" id="ARBA00023110"/>
    </source>
</evidence>
<dbReference type="PROSITE" id="PS50198">
    <property type="entry name" value="PPIC_PPIASE_2"/>
    <property type="match status" value="1"/>
</dbReference>
<evidence type="ECO:0000256" key="4">
    <source>
        <dbReference type="ARBA" id="ARBA00018370"/>
    </source>
</evidence>
<keyword evidence="10" id="KW-0732">Signal</keyword>
<feature type="region of interest" description="Disordered" evidence="9">
    <location>
        <begin position="291"/>
        <end position="325"/>
    </location>
</feature>
<dbReference type="GO" id="GO:0016853">
    <property type="term" value="F:isomerase activity"/>
    <property type="evidence" value="ECO:0007669"/>
    <property type="project" value="UniProtKB-KW"/>
</dbReference>
<protein>
    <recommendedName>
        <fullName evidence="4">Parvulin-like PPIase</fullName>
        <ecNumber evidence="3">5.2.1.8</ecNumber>
    </recommendedName>
    <alternativeName>
        <fullName evidence="6">Peptidyl-prolyl cis-trans isomerase plp</fullName>
    </alternativeName>
    <alternativeName>
        <fullName evidence="7">Rotamase plp</fullName>
    </alternativeName>
</protein>
<dbReference type="PANTHER" id="PTHR47245:SF2">
    <property type="entry name" value="PEPTIDYL-PROLYL CIS-TRANS ISOMERASE HP_0175-RELATED"/>
    <property type="match status" value="1"/>
</dbReference>
<dbReference type="Proteomes" id="UP001305521">
    <property type="component" value="Chromosome"/>
</dbReference>
<evidence type="ECO:0000256" key="9">
    <source>
        <dbReference type="SAM" id="MobiDB-lite"/>
    </source>
</evidence>
<dbReference type="InterPro" id="IPR050245">
    <property type="entry name" value="PrsA_foldase"/>
</dbReference>
<gene>
    <name evidence="12" type="ORF">R9Z33_01870</name>
</gene>
<organism evidence="12 13">
    <name type="scientific">Sediminicoccus rosea</name>
    <dbReference type="NCBI Taxonomy" id="1225128"/>
    <lineage>
        <taxon>Bacteria</taxon>
        <taxon>Pseudomonadati</taxon>
        <taxon>Pseudomonadota</taxon>
        <taxon>Alphaproteobacteria</taxon>
        <taxon>Acetobacterales</taxon>
        <taxon>Roseomonadaceae</taxon>
        <taxon>Sediminicoccus</taxon>
    </lineage>
</organism>
<dbReference type="InterPro" id="IPR000297">
    <property type="entry name" value="PPIase_PpiC"/>
</dbReference>
<feature type="chain" id="PRO_5046448943" description="Parvulin-like PPIase" evidence="10">
    <location>
        <begin position="20"/>
        <end position="325"/>
    </location>
</feature>
<feature type="compositionally biased region" description="Pro residues" evidence="9">
    <location>
        <begin position="24"/>
        <end position="37"/>
    </location>
</feature>
<sequence length="325" mass="35121">MSRFSLPLALMLAAGPALAQAPAPARPPAAAPAPAATPAPAAAAEDSNPVLARVNGEDLRLDEVMATAAEAMPAELRSVPPALLRTMLPPQVFEQLLDRAITDRAMVAAARTAGLDQDPEIRRRVRLAEENELRDALLRREVLPRVTEDLLRARYERDAANRSAEQEVRARHILVANEADARAILAEIQRGANFEEVARRRSTDPAARNGGDLGFFRQGDMVPEFAAAAFALQPGQVSPAPVRTQFGWHVIKVEERRTSSGPTFEESRDTLRQALVEEEVLAAVQRIRAASRIERVEPPAPPAPAIQAEPPAPARPAAPAPATRR</sequence>
<dbReference type="SUPFAM" id="SSF109998">
    <property type="entry name" value="Triger factor/SurA peptide-binding domain-like"/>
    <property type="match status" value="1"/>
</dbReference>
<evidence type="ECO:0000259" key="11">
    <source>
        <dbReference type="PROSITE" id="PS50198"/>
    </source>
</evidence>
<feature type="domain" description="PpiC" evidence="11">
    <location>
        <begin position="165"/>
        <end position="255"/>
    </location>
</feature>
<dbReference type="EMBL" id="CP137852">
    <property type="protein sequence ID" value="WPB85632.1"/>
    <property type="molecule type" value="Genomic_DNA"/>
</dbReference>
<evidence type="ECO:0000256" key="8">
    <source>
        <dbReference type="PROSITE-ProRule" id="PRU00278"/>
    </source>
</evidence>
<evidence type="ECO:0000256" key="7">
    <source>
        <dbReference type="ARBA" id="ARBA00031484"/>
    </source>
</evidence>
<accession>A0ABZ0PJR1</accession>
<dbReference type="PANTHER" id="PTHR47245">
    <property type="entry name" value="PEPTIDYLPROLYL ISOMERASE"/>
    <property type="match status" value="1"/>
</dbReference>
<evidence type="ECO:0000256" key="1">
    <source>
        <dbReference type="ARBA" id="ARBA00000971"/>
    </source>
</evidence>
<keyword evidence="8 12" id="KW-0413">Isomerase</keyword>
<dbReference type="SUPFAM" id="SSF54534">
    <property type="entry name" value="FKBP-like"/>
    <property type="match status" value="1"/>
</dbReference>
<feature type="compositionally biased region" description="Pro residues" evidence="9">
    <location>
        <begin position="298"/>
        <end position="319"/>
    </location>
</feature>
<dbReference type="Gene3D" id="3.10.50.40">
    <property type="match status" value="1"/>
</dbReference>
<comment type="similarity">
    <text evidence="2">Belongs to the PpiC/parvulin rotamase family.</text>
</comment>
<evidence type="ECO:0000256" key="2">
    <source>
        <dbReference type="ARBA" id="ARBA00007656"/>
    </source>
</evidence>